<dbReference type="GO" id="GO:0042026">
    <property type="term" value="P:protein refolding"/>
    <property type="evidence" value="ECO:0007669"/>
    <property type="project" value="TreeGrafter"/>
</dbReference>
<dbReference type="InterPro" id="IPR001436">
    <property type="entry name" value="Alpha-crystallin/sHSP_animal"/>
</dbReference>
<dbReference type="EMBL" id="KT099330">
    <property type="protein sequence ID" value="ALT66173.1"/>
    <property type="molecule type" value="mRNA"/>
</dbReference>
<dbReference type="PROSITE" id="PS01031">
    <property type="entry name" value="SHSP"/>
    <property type="match status" value="1"/>
</dbReference>
<dbReference type="InterPro" id="IPR008978">
    <property type="entry name" value="HSP20-like_chaperone"/>
</dbReference>
<dbReference type="SMR" id="A0A0U3CDF1"/>
<reference evidence="5" key="1">
    <citation type="journal article" date="2015" name="Environ. Toxicol. Pharmacol.">
        <title>Identification of functional genes involved in Cd(2+) response of Chinese surf clam (Mactra chinensis) through transcriptome sequencing.</title>
        <authorList>
            <person name="Zhang J."/>
            <person name="Li H."/>
            <person name="Qin Y."/>
            <person name="Ye S."/>
            <person name="Liu M."/>
        </authorList>
    </citation>
    <scope>NUCLEOTIDE SEQUENCE</scope>
    <source>
        <tissue evidence="5">Gill</tissue>
    </source>
</reference>
<protein>
    <submittedName>
        <fullName evidence="5">Heat shock proteins 22</fullName>
    </submittedName>
</protein>
<feature type="non-terminal residue" evidence="5">
    <location>
        <position position="1"/>
    </location>
</feature>
<keyword evidence="5" id="KW-0346">Stress response</keyword>
<feature type="compositionally biased region" description="Basic and acidic residues" evidence="3">
    <location>
        <begin position="93"/>
        <end position="118"/>
    </location>
</feature>
<accession>A0A0U3CDF1</accession>
<gene>
    <name evidence="5" type="primary">Hsp22</name>
</gene>
<evidence type="ECO:0000259" key="4">
    <source>
        <dbReference type="PROSITE" id="PS01031"/>
    </source>
</evidence>
<dbReference type="SUPFAM" id="SSF49764">
    <property type="entry name" value="HSP20-like chaperones"/>
    <property type="match status" value="1"/>
</dbReference>
<evidence type="ECO:0000256" key="1">
    <source>
        <dbReference type="PROSITE-ProRule" id="PRU00285"/>
    </source>
</evidence>
<organism evidence="5">
    <name type="scientific">Mactra chinensis</name>
    <name type="common">Sunray surf clam</name>
    <dbReference type="NCBI Taxonomy" id="339787"/>
    <lineage>
        <taxon>Eukaryota</taxon>
        <taxon>Metazoa</taxon>
        <taxon>Spiralia</taxon>
        <taxon>Lophotrochozoa</taxon>
        <taxon>Mollusca</taxon>
        <taxon>Bivalvia</taxon>
        <taxon>Autobranchia</taxon>
        <taxon>Heteroconchia</taxon>
        <taxon>Euheterodonta</taxon>
        <taxon>Imparidentia</taxon>
        <taxon>Neoheterodontei</taxon>
        <taxon>Venerida</taxon>
        <taxon>Mactroidea</taxon>
        <taxon>Mactridae</taxon>
        <taxon>Mactra</taxon>
    </lineage>
</organism>
<comment type="similarity">
    <text evidence="1 2">Belongs to the small heat shock protein (HSP20) family.</text>
</comment>
<dbReference type="GO" id="GO:0009408">
    <property type="term" value="P:response to heat"/>
    <property type="evidence" value="ECO:0007669"/>
    <property type="project" value="TreeGrafter"/>
</dbReference>
<feature type="region of interest" description="Disordered" evidence="3">
    <location>
        <begin position="83"/>
        <end position="118"/>
    </location>
</feature>
<dbReference type="GO" id="GO:0051082">
    <property type="term" value="F:unfolded protein binding"/>
    <property type="evidence" value="ECO:0007669"/>
    <property type="project" value="TreeGrafter"/>
</dbReference>
<evidence type="ECO:0000256" key="3">
    <source>
        <dbReference type="SAM" id="MobiDB-lite"/>
    </source>
</evidence>
<name>A0A0U3CDF1_MACCH</name>
<evidence type="ECO:0000256" key="2">
    <source>
        <dbReference type="RuleBase" id="RU003616"/>
    </source>
</evidence>
<evidence type="ECO:0000313" key="5">
    <source>
        <dbReference type="EMBL" id="ALT66173.1"/>
    </source>
</evidence>
<proteinExistence type="evidence at transcript level"/>
<dbReference type="GO" id="GO:0005737">
    <property type="term" value="C:cytoplasm"/>
    <property type="evidence" value="ECO:0007669"/>
    <property type="project" value="TreeGrafter"/>
</dbReference>
<dbReference type="PANTHER" id="PTHR45640:SF26">
    <property type="entry name" value="RE23625P"/>
    <property type="match status" value="1"/>
</dbReference>
<dbReference type="GO" id="GO:0005634">
    <property type="term" value="C:nucleus"/>
    <property type="evidence" value="ECO:0007669"/>
    <property type="project" value="TreeGrafter"/>
</dbReference>
<dbReference type="CDD" id="cd06526">
    <property type="entry name" value="metazoan_ACD"/>
    <property type="match status" value="1"/>
</dbReference>
<dbReference type="AlphaFoldDB" id="A0A0U3CDF1"/>
<feature type="domain" description="SHSP" evidence="4">
    <location>
        <begin position="1"/>
        <end position="101"/>
    </location>
</feature>
<dbReference type="Pfam" id="PF00011">
    <property type="entry name" value="HSP20"/>
    <property type="match status" value="1"/>
</dbReference>
<sequence>SPFVTDFEGNRKLSIKLDCSQFKPEEITVKTVDGNLTILAKRMEEGSNGKLYQEFVRHFTLPENVDPMTLKSNINKDGVLQIEAPVPPTGDTPNEHHIPIEKVETSEPVEQKMEEEKK</sequence>
<dbReference type="InterPro" id="IPR002068">
    <property type="entry name" value="A-crystallin/Hsp20_dom"/>
</dbReference>
<dbReference type="Gene3D" id="2.60.40.790">
    <property type="match status" value="1"/>
</dbReference>
<dbReference type="PRINTS" id="PR00299">
    <property type="entry name" value="ACRYSTALLIN"/>
</dbReference>
<dbReference type="PANTHER" id="PTHR45640">
    <property type="entry name" value="HEAT SHOCK PROTEIN HSP-12.2-RELATED"/>
    <property type="match status" value="1"/>
</dbReference>